<reference evidence="1 2" key="1">
    <citation type="submission" date="2016-12" db="EMBL/GenBank/DDBJ databases">
        <title>The whole genome sequencing and assembly of Bacillus cohnii DSM 6307T strain.</title>
        <authorList>
            <person name="Lee Y.-J."/>
            <person name="Yi H."/>
            <person name="Bahn Y.-S."/>
            <person name="Kim J.F."/>
            <person name="Lee D.-W."/>
        </authorList>
    </citation>
    <scope>NUCLEOTIDE SEQUENCE [LARGE SCALE GENOMIC DNA]</scope>
    <source>
        <strain evidence="1 2">DSM 6307</strain>
    </source>
</reference>
<sequence>MVKYEKLINYISYFDNDLVECCSWTSTSKGQFAYPDYEEVFLNFIDECNSTDLIVHDYFEVLKEIDREDYEKKIAEADLHVLKAVLTHYIRAERFSEGSWDYAFKRGIFLKILYRLKELNA</sequence>
<evidence type="ECO:0000313" key="1">
    <source>
        <dbReference type="EMBL" id="AST91349.1"/>
    </source>
</evidence>
<protein>
    <submittedName>
        <fullName evidence="1">Uncharacterized protein</fullName>
    </submittedName>
</protein>
<dbReference type="RefSeq" id="WP_066411769.1">
    <property type="nucleotide sequence ID" value="NZ_CP018866.1"/>
</dbReference>
<proteinExistence type="predicted"/>
<organism evidence="1 2">
    <name type="scientific">Sutcliffiella cohnii</name>
    <dbReference type="NCBI Taxonomy" id="33932"/>
    <lineage>
        <taxon>Bacteria</taxon>
        <taxon>Bacillati</taxon>
        <taxon>Bacillota</taxon>
        <taxon>Bacilli</taxon>
        <taxon>Bacillales</taxon>
        <taxon>Bacillaceae</taxon>
        <taxon>Sutcliffiella</taxon>
    </lineage>
</organism>
<evidence type="ECO:0000313" key="2">
    <source>
        <dbReference type="Proteomes" id="UP000215224"/>
    </source>
</evidence>
<keyword evidence="2" id="KW-1185">Reference proteome</keyword>
<dbReference type="Proteomes" id="UP000215224">
    <property type="component" value="Chromosome"/>
</dbReference>
<dbReference type="KEGG" id="bcoh:BC6307_08700"/>
<dbReference type="STRING" id="1314751.GCA_001591425_00546"/>
<dbReference type="AlphaFoldDB" id="A0A223KPG9"/>
<dbReference type="Pfam" id="PF20118">
    <property type="entry name" value="DUF6508"/>
    <property type="match status" value="1"/>
</dbReference>
<name>A0A223KPG9_9BACI</name>
<accession>A0A223KPG9</accession>
<dbReference type="InterPro" id="IPR045425">
    <property type="entry name" value="DUF6508"/>
</dbReference>
<gene>
    <name evidence="1" type="ORF">BC6307_08700</name>
</gene>
<dbReference type="EMBL" id="CP018866">
    <property type="protein sequence ID" value="AST91349.1"/>
    <property type="molecule type" value="Genomic_DNA"/>
</dbReference>